<sequence>MRATEGSVAIQPFCFLVLKNGEIASVASLPRNDRTGDFLVNDGIEINVKKP</sequence>
<dbReference type="EMBL" id="FP565575">
    <property type="protein sequence ID" value="CBE67717.1"/>
    <property type="molecule type" value="Genomic_DNA"/>
</dbReference>
<dbReference type="KEGG" id="mox:DAMO_0644"/>
<reference evidence="1 2" key="1">
    <citation type="journal article" date="2010" name="Nature">
        <title>Nitrite-driven anaerobic methane oxidation by oxygenic bacteria.</title>
        <authorList>
            <person name="Ettwig K.F."/>
            <person name="Butler M.K."/>
            <person name="Le Paslier D."/>
            <person name="Pelletier E."/>
            <person name="Mangenot S."/>
            <person name="Kuypers M.M.M."/>
            <person name="Schreiber F."/>
            <person name="Dutilh B.E."/>
            <person name="Zedelius J."/>
            <person name="de Beer D."/>
            <person name="Gloerich J."/>
            <person name="Wessels H.J.C.T."/>
            <person name="van Allen T."/>
            <person name="Luesken F."/>
            <person name="Wu M."/>
            <person name="van de Pas-Schoonen K.T."/>
            <person name="Op den Camp H.J.M."/>
            <person name="Janssen-Megens E.M."/>
            <person name="Francoijs K-J."/>
            <person name="Stunnenberg H."/>
            <person name="Weissenbach J."/>
            <person name="Jetten M.S.M."/>
            <person name="Strous M."/>
        </authorList>
    </citation>
    <scope>NUCLEOTIDE SEQUENCE [LARGE SCALE GENOMIC DNA]</scope>
</reference>
<dbReference type="Proteomes" id="UP000006898">
    <property type="component" value="Chromosome"/>
</dbReference>
<evidence type="ECO:0000313" key="2">
    <source>
        <dbReference type="Proteomes" id="UP000006898"/>
    </source>
</evidence>
<protein>
    <submittedName>
        <fullName evidence="1">Uncharacterized protein</fullName>
    </submittedName>
</protein>
<dbReference type="HOGENOM" id="CLU_3096860_0_0_0"/>
<name>D5MKS0_METO1</name>
<evidence type="ECO:0000313" key="1">
    <source>
        <dbReference type="EMBL" id="CBE67717.1"/>
    </source>
</evidence>
<dbReference type="STRING" id="671143.DAMO_0644"/>
<proteinExistence type="predicted"/>
<organism evidence="1 2">
    <name type="scientific">Methylomirabilis oxygeniifera</name>
    <dbReference type="NCBI Taxonomy" id="671143"/>
    <lineage>
        <taxon>Bacteria</taxon>
        <taxon>Candidatus Methylomirabilota</taxon>
        <taxon>Candidatus Methylomirabilia</taxon>
        <taxon>Candidatus Methylomirabilales</taxon>
        <taxon>Candidatus Methylomirabilaceae</taxon>
        <taxon>Candidatus Methylomirabilis</taxon>
    </lineage>
</organism>
<accession>D5MKS0</accession>
<dbReference type="AlphaFoldDB" id="D5MKS0"/>
<gene>
    <name evidence="1" type="ORF">DAMO_0644</name>
</gene>